<dbReference type="EMBL" id="RRYP01004404">
    <property type="protein sequence ID" value="TNV82888.1"/>
    <property type="molecule type" value="Genomic_DNA"/>
</dbReference>
<name>A0A8J8NXA4_HALGN</name>
<protein>
    <submittedName>
        <fullName evidence="2">Uncharacterized protein</fullName>
    </submittedName>
</protein>
<reference evidence="2" key="1">
    <citation type="submission" date="2019-06" db="EMBL/GenBank/DDBJ databases">
        <authorList>
            <person name="Zheng W."/>
        </authorList>
    </citation>
    <scope>NUCLEOTIDE SEQUENCE</scope>
    <source>
        <strain evidence="2">QDHG01</strain>
    </source>
</reference>
<dbReference type="AlphaFoldDB" id="A0A8J8NXA4"/>
<accession>A0A8J8NXA4</accession>
<dbReference type="Pfam" id="PF01344">
    <property type="entry name" value="Kelch_1"/>
    <property type="match status" value="1"/>
</dbReference>
<organism evidence="2 3">
    <name type="scientific">Halteria grandinella</name>
    <dbReference type="NCBI Taxonomy" id="5974"/>
    <lineage>
        <taxon>Eukaryota</taxon>
        <taxon>Sar</taxon>
        <taxon>Alveolata</taxon>
        <taxon>Ciliophora</taxon>
        <taxon>Intramacronucleata</taxon>
        <taxon>Spirotrichea</taxon>
        <taxon>Stichotrichia</taxon>
        <taxon>Sporadotrichida</taxon>
        <taxon>Halteriidae</taxon>
        <taxon>Halteria</taxon>
    </lineage>
</organism>
<keyword evidence="3" id="KW-1185">Reference proteome</keyword>
<dbReference type="InterPro" id="IPR006652">
    <property type="entry name" value="Kelch_1"/>
</dbReference>
<evidence type="ECO:0000256" key="1">
    <source>
        <dbReference type="SAM" id="MobiDB-lite"/>
    </source>
</evidence>
<feature type="compositionally biased region" description="Low complexity" evidence="1">
    <location>
        <begin position="1"/>
        <end position="16"/>
    </location>
</feature>
<gene>
    <name evidence="2" type="ORF">FGO68_gene13992</name>
</gene>
<evidence type="ECO:0000313" key="3">
    <source>
        <dbReference type="Proteomes" id="UP000785679"/>
    </source>
</evidence>
<dbReference type="SMART" id="SM00612">
    <property type="entry name" value="Kelch"/>
    <property type="match status" value="2"/>
</dbReference>
<dbReference type="PANTHER" id="PTHR45632">
    <property type="entry name" value="LD33804P"/>
    <property type="match status" value="1"/>
</dbReference>
<proteinExistence type="predicted"/>
<evidence type="ECO:0000313" key="2">
    <source>
        <dbReference type="EMBL" id="TNV82888.1"/>
    </source>
</evidence>
<dbReference type="Proteomes" id="UP000785679">
    <property type="component" value="Unassembled WGS sequence"/>
</dbReference>
<dbReference type="Gene3D" id="2.120.10.80">
    <property type="entry name" value="Kelch-type beta propeller"/>
    <property type="match status" value="1"/>
</dbReference>
<dbReference type="SUPFAM" id="SSF117281">
    <property type="entry name" value="Kelch motif"/>
    <property type="match status" value="1"/>
</dbReference>
<sequence length="762" mass="86665">MNNGNNFLNGSLNQLGQSAPQQLHRTSIDFPQSSQGLQLPGGGLFKPQAPLLQQQQSLFTRPLQQQPQIIQRPPVKHFTMKPLPQQELCPKYGTPYVGFDEKTKEFYCNQAIFEKRIQGLKFTALVVKELKKKFQGEYDKYKSSMGQMDQNKPELVKEQVRQMIGEFFVGLKQRVRELQASVMENIKHSENLKNLEQTLEQRKEFIQLDPTQPDHFEREKQIFDEKLKKGRYAYVVKKKDFYNNLIENLEKSRQKINQTIDKSIEYQERVLRVNEDPQLLNQKISEIVQDCIIIDPPHVEGQNAFKFNPGQPLQSAFRNQQPCNQQVTMIDTTSKQAPVSPIQQQGSNLQQFIQQRVPPVLPQQQQNNMQQQQWQQMQQQRAVAQAPQVMQRPIVATAPIAAAPPIQQQQAATSAQTLQEKIKQQLLQQQQQQNKPQVPQPDQSQVICLTDTQHWQNAKEYQYKTCFKLKSMSVFKLIPTQGWQKYLDTQQLYMAKCIFTLDDVVYTIGGSKDSKTQQTVADVIASVWNAGTQSIVQSQKAKMLQSRASFGCTYNPTKNEIFVVGGYTEGQLTKKCEKYIAAEDKWVQLPELNEAKCSLSLVLLDEGKYLYAVGGLAKLDSGVSLSNTVEKIDLTNLAAGWQIVPIKLAEPACDIGAISISKDEILLFGGWNKNPLSGAYILKKMDNGPVQIPSQLVSIGQKTDLVRHELRPVEGGLERPDFFMTTGVAMKTDVPQQIKICGHTQMFTFDLKQRKFVATSNV</sequence>
<comment type="caution">
    <text evidence="2">The sequence shown here is derived from an EMBL/GenBank/DDBJ whole genome shotgun (WGS) entry which is preliminary data.</text>
</comment>
<feature type="region of interest" description="Disordered" evidence="1">
    <location>
        <begin position="1"/>
        <end position="22"/>
    </location>
</feature>
<dbReference type="InterPro" id="IPR015915">
    <property type="entry name" value="Kelch-typ_b-propeller"/>
</dbReference>
<dbReference type="OrthoDB" id="45365at2759"/>